<dbReference type="Proteomes" id="UP000023152">
    <property type="component" value="Unassembled WGS sequence"/>
</dbReference>
<evidence type="ECO:0000313" key="2">
    <source>
        <dbReference type="Proteomes" id="UP000023152"/>
    </source>
</evidence>
<proteinExistence type="predicted"/>
<comment type="caution">
    <text evidence="1">The sequence shown here is derived from an EMBL/GenBank/DDBJ whole genome shotgun (WGS) entry which is preliminary data.</text>
</comment>
<organism evidence="1 2">
    <name type="scientific">Reticulomyxa filosa</name>
    <dbReference type="NCBI Taxonomy" id="46433"/>
    <lineage>
        <taxon>Eukaryota</taxon>
        <taxon>Sar</taxon>
        <taxon>Rhizaria</taxon>
        <taxon>Retaria</taxon>
        <taxon>Foraminifera</taxon>
        <taxon>Monothalamids</taxon>
        <taxon>Reticulomyxidae</taxon>
        <taxon>Reticulomyxa</taxon>
    </lineage>
</organism>
<dbReference type="Gene3D" id="2.30.29.30">
    <property type="entry name" value="Pleckstrin-homology domain (PH domain)/Phosphotyrosine-binding domain (PTB)"/>
    <property type="match status" value="1"/>
</dbReference>
<protein>
    <submittedName>
        <fullName evidence="1">Uncharacterized protein</fullName>
    </submittedName>
</protein>
<name>X6P4I8_RETFI</name>
<reference evidence="1 2" key="1">
    <citation type="journal article" date="2013" name="Curr. Biol.">
        <title>The Genome of the Foraminiferan Reticulomyxa filosa.</title>
        <authorList>
            <person name="Glockner G."/>
            <person name="Hulsmann N."/>
            <person name="Schleicher M."/>
            <person name="Noegel A.A."/>
            <person name="Eichinger L."/>
            <person name="Gallinger C."/>
            <person name="Pawlowski J."/>
            <person name="Sierra R."/>
            <person name="Euteneuer U."/>
            <person name="Pillet L."/>
            <person name="Moustafa A."/>
            <person name="Platzer M."/>
            <person name="Groth M."/>
            <person name="Szafranski K."/>
            <person name="Schliwa M."/>
        </authorList>
    </citation>
    <scope>NUCLEOTIDE SEQUENCE [LARGE SCALE GENOMIC DNA]</scope>
</reference>
<gene>
    <name evidence="1" type="ORF">RFI_04067</name>
</gene>
<keyword evidence="2" id="KW-1185">Reference proteome</keyword>
<dbReference type="SUPFAM" id="SSF50729">
    <property type="entry name" value="PH domain-like"/>
    <property type="match status" value="1"/>
</dbReference>
<sequence length="117" mass="13395">MLECLHPVPGLVRYFLKFYIKIAELSKKKKGVQLEKSGNEIIICDPLKSGSTAKEQIMLSQITHILEGKTTNNLKKSSHEYGKCFAIVTNKDTFEFAAETAEVYLSFCNKYWDNFCF</sequence>
<dbReference type="EMBL" id="ASPP01003730">
    <property type="protein sequence ID" value="ETO33038.1"/>
    <property type="molecule type" value="Genomic_DNA"/>
</dbReference>
<accession>X6P4I8</accession>
<dbReference type="AlphaFoldDB" id="X6P4I8"/>
<dbReference type="InterPro" id="IPR011993">
    <property type="entry name" value="PH-like_dom_sf"/>
</dbReference>
<evidence type="ECO:0000313" key="1">
    <source>
        <dbReference type="EMBL" id="ETO33038.1"/>
    </source>
</evidence>